<evidence type="ECO:0000259" key="3">
    <source>
        <dbReference type="Pfam" id="PF20155"/>
    </source>
</evidence>
<dbReference type="InterPro" id="IPR013491">
    <property type="entry name" value="Tape_meas_N"/>
</dbReference>
<name>A0A366HY32_9GAMM</name>
<dbReference type="RefSeq" id="WP_113869621.1">
    <property type="nucleotide sequence ID" value="NZ_AGJP01000001.1"/>
</dbReference>
<dbReference type="OrthoDB" id="79849at2"/>
<dbReference type="NCBIfam" id="TIGR02675">
    <property type="entry name" value="tape_meas_nterm"/>
    <property type="match status" value="1"/>
</dbReference>
<reference evidence="4 5" key="1">
    <citation type="submission" date="2018-06" db="EMBL/GenBank/DDBJ databases">
        <title>Genomic Encyclopedia of Type Strains, Phase IV (KMG-IV): sequencing the most valuable type-strain genomes for metagenomic binning, comparative biology and taxonomic classification.</title>
        <authorList>
            <person name="Goeker M."/>
        </authorList>
    </citation>
    <scope>NUCLEOTIDE SEQUENCE [LARGE SCALE GENOMIC DNA]</scope>
    <source>
        <strain evidence="4 5">DSM 30166</strain>
    </source>
</reference>
<accession>A0A366HY32</accession>
<feature type="domain" description="Tape measure protein N-terminal" evidence="3">
    <location>
        <begin position="83"/>
        <end position="273"/>
    </location>
</feature>
<feature type="domain" description="Tail length tape measure" evidence="2">
    <location>
        <begin position="412"/>
        <end position="577"/>
    </location>
</feature>
<proteinExistence type="predicted"/>
<dbReference type="Proteomes" id="UP000253046">
    <property type="component" value="Unassembled WGS sequence"/>
</dbReference>
<keyword evidence="1" id="KW-0175">Coiled coil</keyword>
<dbReference type="Pfam" id="PF20155">
    <property type="entry name" value="TMP_3"/>
    <property type="match status" value="1"/>
</dbReference>
<evidence type="ECO:0000313" key="4">
    <source>
        <dbReference type="EMBL" id="RBP57324.1"/>
    </source>
</evidence>
<evidence type="ECO:0000259" key="2">
    <source>
        <dbReference type="Pfam" id="PF06120"/>
    </source>
</evidence>
<evidence type="ECO:0000313" key="5">
    <source>
        <dbReference type="Proteomes" id="UP000253046"/>
    </source>
</evidence>
<evidence type="ECO:0000256" key="1">
    <source>
        <dbReference type="SAM" id="Coils"/>
    </source>
</evidence>
<gene>
    <name evidence="4" type="ORF">DES54_1692</name>
</gene>
<dbReference type="EMBL" id="QNRY01000069">
    <property type="protein sequence ID" value="RBP57324.1"/>
    <property type="molecule type" value="Genomic_DNA"/>
</dbReference>
<dbReference type="AlphaFoldDB" id="A0A366HY32"/>
<dbReference type="InterPro" id="IPR009302">
    <property type="entry name" value="Tail_length_tape_measure"/>
</dbReference>
<dbReference type="Pfam" id="PF06120">
    <property type="entry name" value="Phage_HK97_TLTM"/>
    <property type="match status" value="1"/>
</dbReference>
<protein>
    <submittedName>
        <fullName evidence="4">Tape measure domain-containing protein</fullName>
    </submittedName>
</protein>
<keyword evidence="5" id="KW-1185">Reference proteome</keyword>
<organism evidence="4 5">
    <name type="scientific">Brenneria salicis ATCC 15712 = DSM 30166</name>
    <dbReference type="NCBI Taxonomy" id="714314"/>
    <lineage>
        <taxon>Bacteria</taxon>
        <taxon>Pseudomonadati</taxon>
        <taxon>Pseudomonadota</taxon>
        <taxon>Gammaproteobacteria</taxon>
        <taxon>Enterobacterales</taxon>
        <taxon>Pectobacteriaceae</taxon>
        <taxon>Brenneria</taxon>
    </lineage>
</organism>
<comment type="caution">
    <text evidence="4">The sequence shown here is derived from an EMBL/GenBank/DDBJ whole genome shotgun (WGS) entry which is preliminary data.</text>
</comment>
<feature type="coiled-coil region" evidence="1">
    <location>
        <begin position="494"/>
        <end position="574"/>
    </location>
</feature>
<sequence>MATLRELIIKISANSQSFQSEISRASRMGSDYYKTMQNGGRQAAAAARESRRALAEVNAQLVSVKSTAAGMAGAIAGGFATGQLINLADQWNQVNARLKQASVSTEDFTSNQAALMALSQRTGTAFADNAGLFARSAASMREYGYSSQDALKVTEALATGLKLSGAGVQESSSVITQFSQALAQGVLRGEEFNAVNENGDRVIRALAAGMGVARKDLKAMADQGQLTADKVVPALISQLGAMQNEFAAMPATVGGSVTKVQNAFQQWVGGVNETSRVTATLSGSLDSLADNIDGVATAAGVLVAVGAARYFGGMASSAASATATIISTRKEQIGLAAAQLNAAQMTQRKAAADAEAAVSAYNLALAETQVAKGSNASMVATQNLTVKRSAMIAANAALINSNRAVAVSEASVNRLASASSLALGGLKSLGGMLGGIPSIVMLGATAWYAVYQQQEQARQSAIQYAGTLDDIVAKSKEMNVLQLKGAIADSGSSIDALKTRLSELKDAQETAAAEAEKYNELVRSVGGDGGGYAVNAAKAQREYEKASRDVSDATEQLNNAIANQSRLQDELNNKVSVSSAIYQKIQHELADTYKLAEGVAGAMAITIQFMNELNSKKVGSVTQQIENEAYTKYIKQQQESLDLLRREGIERAKLKAIQDATKSGALKVDAAGNIAPGQDSQIEKIQANAVEEYNLQQAEKDKNKRSSLQKTEDTYKRINEQMKEQVALDGQSSELAKMKYRTSQGDLAAISAKHKAELLHNAALIDQAEIRKKAVEYENGLIDSNANAKAANDANLIGFGEGSRVRERMQEMISIRREFIQKDDELRRQHQAGEIDDEFFNRAIALNKRYLETSDRPTDVLHFTG</sequence>